<keyword evidence="3" id="KW-0547">Nucleotide-binding</keyword>
<evidence type="ECO:0000256" key="5">
    <source>
        <dbReference type="ARBA" id="ARBA00023242"/>
    </source>
</evidence>
<name>A0A9W9K1V3_9EURO</name>
<protein>
    <recommendedName>
        <fullName evidence="7">ATP-dependent DNA ligase family profile domain-containing protein</fullName>
    </recommendedName>
</protein>
<evidence type="ECO:0000256" key="1">
    <source>
        <dbReference type="ARBA" id="ARBA00007572"/>
    </source>
</evidence>
<dbReference type="Pfam" id="PF01068">
    <property type="entry name" value="DNA_ligase_A_M"/>
    <property type="match status" value="1"/>
</dbReference>
<dbReference type="EMBL" id="JAPQKI010000009">
    <property type="protein sequence ID" value="KAJ5089057.1"/>
    <property type="molecule type" value="Genomic_DNA"/>
</dbReference>
<dbReference type="GO" id="GO:0006297">
    <property type="term" value="P:nucleotide-excision repair, DNA gap filling"/>
    <property type="evidence" value="ECO:0007669"/>
    <property type="project" value="TreeGrafter"/>
</dbReference>
<feature type="region of interest" description="Disordered" evidence="6">
    <location>
        <begin position="706"/>
        <end position="730"/>
    </location>
</feature>
<dbReference type="Proteomes" id="UP001149074">
    <property type="component" value="Unassembled WGS sequence"/>
</dbReference>
<keyword evidence="5" id="KW-0539">Nucleus</keyword>
<dbReference type="GO" id="GO:0006303">
    <property type="term" value="P:double-strand break repair via nonhomologous end joining"/>
    <property type="evidence" value="ECO:0007669"/>
    <property type="project" value="TreeGrafter"/>
</dbReference>
<keyword evidence="4" id="KW-0067">ATP-binding</keyword>
<feature type="domain" description="ATP-dependent DNA ligase family profile" evidence="7">
    <location>
        <begin position="409"/>
        <end position="552"/>
    </location>
</feature>
<reference evidence="8" key="2">
    <citation type="journal article" date="2023" name="IMA Fungus">
        <title>Comparative genomic study of the Penicillium genus elucidates a diverse pangenome and 15 lateral gene transfer events.</title>
        <authorList>
            <person name="Petersen C."/>
            <person name="Sorensen T."/>
            <person name="Nielsen M.R."/>
            <person name="Sondergaard T.E."/>
            <person name="Sorensen J.L."/>
            <person name="Fitzpatrick D.A."/>
            <person name="Frisvad J.C."/>
            <person name="Nielsen K.L."/>
        </authorList>
    </citation>
    <scope>NUCLEOTIDE SEQUENCE</scope>
    <source>
        <strain evidence="8">IBT 30761</strain>
    </source>
</reference>
<dbReference type="InterPro" id="IPR012310">
    <property type="entry name" value="DNA_ligase_ATP-dep_cent"/>
</dbReference>
<dbReference type="OrthoDB" id="2160351at2759"/>
<dbReference type="GO" id="GO:0032807">
    <property type="term" value="C:DNA ligase IV complex"/>
    <property type="evidence" value="ECO:0007669"/>
    <property type="project" value="TreeGrafter"/>
</dbReference>
<dbReference type="InterPro" id="IPR012340">
    <property type="entry name" value="NA-bd_OB-fold"/>
</dbReference>
<dbReference type="PROSITE" id="PS50160">
    <property type="entry name" value="DNA_LIGASE_A3"/>
    <property type="match status" value="1"/>
</dbReference>
<dbReference type="GO" id="GO:0006310">
    <property type="term" value="P:DNA recombination"/>
    <property type="evidence" value="ECO:0007669"/>
    <property type="project" value="InterPro"/>
</dbReference>
<organism evidence="8 9">
    <name type="scientific">Penicillium argentinense</name>
    <dbReference type="NCBI Taxonomy" id="1131581"/>
    <lineage>
        <taxon>Eukaryota</taxon>
        <taxon>Fungi</taxon>
        <taxon>Dikarya</taxon>
        <taxon>Ascomycota</taxon>
        <taxon>Pezizomycotina</taxon>
        <taxon>Eurotiomycetes</taxon>
        <taxon>Eurotiomycetidae</taxon>
        <taxon>Eurotiales</taxon>
        <taxon>Aspergillaceae</taxon>
        <taxon>Penicillium</taxon>
    </lineage>
</organism>
<dbReference type="Gene3D" id="3.30.470.30">
    <property type="entry name" value="DNA ligase/mRNA capping enzyme"/>
    <property type="match status" value="1"/>
</dbReference>
<proteinExistence type="inferred from homology"/>
<evidence type="ECO:0000256" key="3">
    <source>
        <dbReference type="ARBA" id="ARBA00022741"/>
    </source>
</evidence>
<sequence>MGFKFSFLCDLLSSLEENRITKTASKPDQPNLQTIRQWFARHDRHINHEDTNRLALLSCMFPEKRTDRVFWLQATSLARVIGRCLGLGSSRLSELDQWRESGGPDLGKCVENVMRQAENYVSGGREVTTEEIDHALGMIASRCRFSRPQVRRTQTAVDVESSLSPLYRRLSSRDAKWLTRMILKSYAPVVLPLKHTLERFHFLLPHLLQFQDTFEGALEMLDSEPFAHFPPRPESELAASLCATALGYLRPRTGIKIGRPEYFKARSIKHCHQMANGRRISVERKYDGEYCQIHVDLTHKRTPVQIFSKSGKDSTEDRSGIIPVIEDSLRIGSSKCRFIHRCILEGELVVWSDKREGIAGFHKLRKFLSRSGTLIGVDSDSPSVKPPYYMYGPSLMRIISPQPYEHLMIVFFDILLLDDDVCLRNPHRQRRLLLQDVVQRIHGRADLAEQEILDFGRPGSQERIGVSFAKAIAQRWEGYVLKACDEPYFPIYSAGTSPSFGRWIKLKKDYVQGLGDTVDLALIGAYYDYRDAAALPALENLKWTHFLVGCLLNKDAVLEFGETPRFRVVDALNHHCMHKNLLRILNHVGQFSAREPEYFETFSVEYGRKDLSEAAVFFKKPFVVELMGSGFEKPSGARYFALRFPRILKIYTDRTFDDAASFQELQLLADDARSIPTDELSTETEQWRKRLKMEKLTSHYIIRRSQSPSSSTCSSISDSEADSASGDLSTAPNCKEVMQVSALKTGHAQPLASVSTGGHDQTCEGPKELPAVYIDESASSPASKSLSCDGNVLTENENLSYRQNSSQRRRDNIDEAPGKETNFANYEAQANFEFDISSTSQNNRLVPNARRSCIQSSNHPQAGKDTRSNHHNILRSPLMTIPVYMTGRSSETDAGLMDFIRALNSDESRVSLAQSNPRAVEDGTAFGLVLSIPSKTIIGQDILRVGHALKVLSDSFRHEVPDGLTTYKIFFLNAAILAHVPQPEDEKFCLQETWSRLGPLFFYACACWDLGRYEEESAAGIIANANPCATVNTSSFKLKTSGDLPSALSVTFLKSDILALGECTSAERAIE</sequence>
<dbReference type="GeneID" id="81359212"/>
<evidence type="ECO:0000256" key="4">
    <source>
        <dbReference type="ARBA" id="ARBA00022840"/>
    </source>
</evidence>
<comment type="similarity">
    <text evidence="1">Belongs to the ATP-dependent DNA ligase family.</text>
</comment>
<dbReference type="RefSeq" id="XP_056471039.1">
    <property type="nucleotide sequence ID" value="XM_056620233.1"/>
</dbReference>
<gene>
    <name evidence="8" type="ORF">N7532_007741</name>
</gene>
<dbReference type="Gene3D" id="1.10.3260.10">
    <property type="entry name" value="DNA ligase, ATP-dependent, N-terminal domain"/>
    <property type="match status" value="1"/>
</dbReference>
<reference evidence="8" key="1">
    <citation type="submission" date="2022-11" db="EMBL/GenBank/DDBJ databases">
        <authorList>
            <person name="Petersen C."/>
        </authorList>
    </citation>
    <scope>NUCLEOTIDE SEQUENCE</scope>
    <source>
        <strain evidence="8">IBT 30761</strain>
    </source>
</reference>
<dbReference type="AlphaFoldDB" id="A0A9W9K1V3"/>
<evidence type="ECO:0000256" key="2">
    <source>
        <dbReference type="ARBA" id="ARBA00022598"/>
    </source>
</evidence>
<dbReference type="GO" id="GO:0003910">
    <property type="term" value="F:DNA ligase (ATP) activity"/>
    <property type="evidence" value="ECO:0007669"/>
    <property type="project" value="InterPro"/>
</dbReference>
<dbReference type="InterPro" id="IPR029710">
    <property type="entry name" value="LIG4"/>
</dbReference>
<dbReference type="PANTHER" id="PTHR45997:SF2">
    <property type="entry name" value="ATP DEPENDENT DNA LIGASE DOMAIN PROTEIN (AFU_ORTHOLOGUE AFUA_5G02430)"/>
    <property type="match status" value="1"/>
</dbReference>
<dbReference type="GO" id="GO:0003677">
    <property type="term" value="F:DNA binding"/>
    <property type="evidence" value="ECO:0007669"/>
    <property type="project" value="InterPro"/>
</dbReference>
<dbReference type="SUPFAM" id="SSF56091">
    <property type="entry name" value="DNA ligase/mRNA capping enzyme, catalytic domain"/>
    <property type="match status" value="1"/>
</dbReference>
<evidence type="ECO:0000256" key="6">
    <source>
        <dbReference type="SAM" id="MobiDB-lite"/>
    </source>
</evidence>
<keyword evidence="9" id="KW-1185">Reference proteome</keyword>
<dbReference type="InterPro" id="IPR012308">
    <property type="entry name" value="DNA_ligase_ATP-dep_N"/>
</dbReference>
<feature type="compositionally biased region" description="Low complexity" evidence="6">
    <location>
        <begin position="706"/>
        <end position="729"/>
    </location>
</feature>
<dbReference type="CDD" id="cd08039">
    <property type="entry name" value="Adenylation_DNA_ligase_Fungal"/>
    <property type="match status" value="1"/>
</dbReference>
<evidence type="ECO:0000259" key="7">
    <source>
        <dbReference type="PROSITE" id="PS50160"/>
    </source>
</evidence>
<accession>A0A9W9K1V3</accession>
<dbReference type="Pfam" id="PF04675">
    <property type="entry name" value="DNA_ligase_A_N"/>
    <property type="match status" value="1"/>
</dbReference>
<dbReference type="Gene3D" id="2.40.50.140">
    <property type="entry name" value="Nucleic acid-binding proteins"/>
    <property type="match status" value="1"/>
</dbReference>
<evidence type="ECO:0000313" key="8">
    <source>
        <dbReference type="EMBL" id="KAJ5089057.1"/>
    </source>
</evidence>
<comment type="caution">
    <text evidence="8">The sequence shown here is derived from an EMBL/GenBank/DDBJ whole genome shotgun (WGS) entry which is preliminary data.</text>
</comment>
<dbReference type="PANTHER" id="PTHR45997">
    <property type="entry name" value="DNA LIGASE 4"/>
    <property type="match status" value="1"/>
</dbReference>
<evidence type="ECO:0000313" key="9">
    <source>
        <dbReference type="Proteomes" id="UP001149074"/>
    </source>
</evidence>
<dbReference type="GO" id="GO:0005524">
    <property type="term" value="F:ATP binding"/>
    <property type="evidence" value="ECO:0007669"/>
    <property type="project" value="UniProtKB-KW"/>
</dbReference>
<dbReference type="InterPro" id="IPR036599">
    <property type="entry name" value="DNA_ligase_N_sf"/>
</dbReference>
<keyword evidence="2" id="KW-0436">Ligase</keyword>